<dbReference type="EMBL" id="LN831790">
    <property type="protein sequence ID" value="CQR60562.1"/>
    <property type="molecule type" value="Genomic_DNA"/>
</dbReference>
<accession>A0A0F7VSU4</accession>
<protein>
    <recommendedName>
        <fullName evidence="1">DUF6603 domain-containing protein</fullName>
    </recommendedName>
</protein>
<reference evidence="2 4" key="1">
    <citation type="submission" date="2015-02" db="EMBL/GenBank/DDBJ databases">
        <authorList>
            <person name="Gomez-Escribano P.J."/>
        </authorList>
    </citation>
    <scope>NUCLEOTIDE SEQUENCE [LARGE SCALE GENOMIC DNA]</scope>
    <source>
        <strain evidence="2">C34</strain>
        <strain evidence="4">C34 (DSM 42122 / NRRL B-24963)</strain>
    </source>
</reference>
<dbReference type="Proteomes" id="UP000037274">
    <property type="component" value="Unassembled WGS sequence"/>
</dbReference>
<reference evidence="3 5" key="2">
    <citation type="submission" date="2015-06" db="EMBL/GenBank/DDBJ databases">
        <title>Draft genome sequence of Streptomyces leeuwenhoekii C58, which produces the novel lasso peptide, chaxapeptin.</title>
        <authorList>
            <person name="Yi Y."/>
            <person name="Hai D."/>
            <person name="Jaspars M."/>
            <person name="Sheng H."/>
            <person name="Rateb M.E."/>
            <person name="Bull A."/>
            <person name="Goodfellow M."/>
            <person name="Asenjo J.A."/>
            <person name="Ebel R."/>
        </authorList>
    </citation>
    <scope>NUCLEOTIDE SEQUENCE [LARGE SCALE GENOMIC DNA]</scope>
    <source>
        <strain evidence="3 5">C58</strain>
    </source>
</reference>
<evidence type="ECO:0000259" key="1">
    <source>
        <dbReference type="Pfam" id="PF20248"/>
    </source>
</evidence>
<gene>
    <name evidence="2" type="primary">sle_11000</name>
    <name evidence="3" type="ORF">ACH49_12990</name>
</gene>
<organism evidence="2 4">
    <name type="scientific">Streptomyces leeuwenhoekii</name>
    <dbReference type="NCBI Taxonomy" id="1437453"/>
    <lineage>
        <taxon>Bacteria</taxon>
        <taxon>Bacillati</taxon>
        <taxon>Actinomycetota</taxon>
        <taxon>Actinomycetes</taxon>
        <taxon>Kitasatosporales</taxon>
        <taxon>Streptomycetaceae</taxon>
        <taxon>Streptomyces</taxon>
    </lineage>
</organism>
<keyword evidence="5" id="KW-1185">Reference proteome</keyword>
<dbReference type="Proteomes" id="UP000035016">
    <property type="component" value="Chromosome Chromosome"/>
</dbReference>
<dbReference type="KEGG" id="sle:sle_11000"/>
<evidence type="ECO:0000313" key="4">
    <source>
        <dbReference type="Proteomes" id="UP000035016"/>
    </source>
</evidence>
<evidence type="ECO:0000313" key="5">
    <source>
        <dbReference type="Proteomes" id="UP000037274"/>
    </source>
</evidence>
<feature type="domain" description="DUF6603" evidence="1">
    <location>
        <begin position="292"/>
        <end position="831"/>
    </location>
</feature>
<dbReference type="PATRIC" id="fig|1437453.5.peg.3880"/>
<sequence length="965" mass="100915">MDPHALLQQVAGQLRALAEDAVDGLVRSLPELGEDPSAAGTVLAGRLLAVHDELPPGNSLVELVRETLGDLDAASPVRLHGWRRAPGTPLGVALVLADPADAAGGRAVLGVTPDGPVFDIVVTPGAALTLPRTVRGPWSAEATVTAAQGWDAAFGPGLPPAPPGGSAAIRLRRTGRLTAGMNDGPGVSVDGIALAVTSEPGTPAAVELELQGFTAAVLPAALARLLGIGGASPMSGPPAPVVLRADRVEGLRFAGTGGLNVPLPLRLNAPAVSSRGAALELTSDGGEPRLAVSVSASAGLPGLPLSVHLERAGIELPVTFAPANRPGLDPSRLRELFPDGIGTELKVPPISGGGLVRRTPEQGYGGLISIDLGVLRVQAVALFRPPDGKAPTSFLALLTAKFPPPGIQLGLGFALDAVGGLVGLNRRADVAALQQLVGDGNLDHVLFPDRAVERAQEIIGSLGSAFPVAAGRILIGPTIRLNWGGRMVSLSGALILELPAPARALLLGRLLVALPDPAVPLIRLQASVLGRVEPAVPLVELLVSLSGSWIVGLAVRGEMYLLVRGGRQPEFVLSAGGFHPRYTRPARVPALNRLQVDLAPGQGWGLRMEAYFAVTSNAVMFGGQVQLDATIAGCGVTGWLGLDALFVFDPVFAFSVHVRAGVAVRAFGRRLAGIALDFTLEGPAPWHAFGTGSISVLFWDVELDFDVRWGSPPAVPPKAGRDPIEALTPELAQSKAWAAERPAAERTALVFTREAHEKLNQGTLVHPDATLRVSQRVVPLGVPISRFERRPVRAQTWTIKEITLGTTQPAAGLPALSERFVPGEFFDLTEDAQLAEPAFVSRASGLQARGDGIVLGAGHRVDDGYETGYEPPLSEREFSLWPGLFRLESVFGASAAERLERWRAPEAAIKVRPAKLSVAATDSLQPLLDDVTLVDATADAWEAMSGRLDQRQEALRLVESWEVGR</sequence>
<evidence type="ECO:0000313" key="3">
    <source>
        <dbReference type="EMBL" id="KMS79126.1"/>
    </source>
</evidence>
<evidence type="ECO:0000313" key="2">
    <source>
        <dbReference type="EMBL" id="CQR60562.1"/>
    </source>
</evidence>
<dbReference type="AlphaFoldDB" id="A0A0F7VSU4"/>
<dbReference type="RefSeq" id="WP_029383530.1">
    <property type="nucleotide sequence ID" value="NZ_AZSD01000163.1"/>
</dbReference>
<dbReference type="Pfam" id="PF20248">
    <property type="entry name" value="DUF6603"/>
    <property type="match status" value="1"/>
</dbReference>
<dbReference type="EMBL" id="LFEH01000038">
    <property type="protein sequence ID" value="KMS79126.1"/>
    <property type="molecule type" value="Genomic_DNA"/>
</dbReference>
<proteinExistence type="predicted"/>
<dbReference type="InterPro" id="IPR046538">
    <property type="entry name" value="DUF6603"/>
</dbReference>
<name>A0A0F7VSU4_STRLW</name>